<organism evidence="7 8">
    <name type="scientific">Leptolyngbya boryana NIES-2135</name>
    <dbReference type="NCBI Taxonomy" id="1973484"/>
    <lineage>
        <taxon>Bacteria</taxon>
        <taxon>Bacillati</taxon>
        <taxon>Cyanobacteriota</taxon>
        <taxon>Cyanophyceae</taxon>
        <taxon>Leptolyngbyales</taxon>
        <taxon>Leptolyngbyaceae</taxon>
        <taxon>Leptolyngbya group</taxon>
        <taxon>Leptolyngbya</taxon>
    </lineage>
</organism>
<dbReference type="InterPro" id="IPR052162">
    <property type="entry name" value="Sensor_kinase/Photoreceptor"/>
</dbReference>
<dbReference type="Gene3D" id="3.30.450.20">
    <property type="entry name" value="PAS domain"/>
    <property type="match status" value="2"/>
</dbReference>
<name>A0A1Z4JR21_LEPBY</name>
<dbReference type="PANTHER" id="PTHR43304">
    <property type="entry name" value="PHYTOCHROME-LIKE PROTEIN CPH1"/>
    <property type="match status" value="1"/>
</dbReference>
<comment type="catalytic activity">
    <reaction evidence="1">
        <text>ATP + protein L-histidine = ADP + protein N-phospho-L-histidine.</text>
        <dbReference type="EC" id="2.7.13.3"/>
    </reaction>
</comment>
<evidence type="ECO:0000256" key="1">
    <source>
        <dbReference type="ARBA" id="ARBA00000085"/>
    </source>
</evidence>
<reference evidence="7 8" key="1">
    <citation type="submission" date="2017-06" db="EMBL/GenBank/DDBJ databases">
        <title>Genome sequencing of cyanobaciteial culture collection at National Institute for Environmental Studies (NIES).</title>
        <authorList>
            <person name="Hirose Y."/>
            <person name="Shimura Y."/>
            <person name="Fujisawa T."/>
            <person name="Nakamura Y."/>
            <person name="Kawachi M."/>
        </authorList>
    </citation>
    <scope>NUCLEOTIDE SEQUENCE [LARGE SCALE GENOMIC DNA]</scope>
    <source>
        <strain evidence="7 8">NIES-2135</strain>
        <plasmid evidence="8">Plasmid Plasmid1 dna</plasmid>
    </source>
</reference>
<accession>A0A1Z4JR21</accession>
<dbReference type="InterPro" id="IPR000014">
    <property type="entry name" value="PAS"/>
</dbReference>
<evidence type="ECO:0000256" key="4">
    <source>
        <dbReference type="ARBA" id="ARBA00022679"/>
    </source>
</evidence>
<dbReference type="Pfam" id="PF08447">
    <property type="entry name" value="PAS_3"/>
    <property type="match status" value="1"/>
</dbReference>
<protein>
    <recommendedName>
        <fullName evidence="2">histidine kinase</fullName>
        <ecNumber evidence="2">2.7.13.3</ecNumber>
    </recommendedName>
</protein>
<evidence type="ECO:0000259" key="6">
    <source>
        <dbReference type="PROSITE" id="PS50112"/>
    </source>
</evidence>
<dbReference type="EC" id="2.7.13.3" evidence="2"/>
<evidence type="ECO:0000313" key="8">
    <source>
        <dbReference type="Proteomes" id="UP000217895"/>
    </source>
</evidence>
<dbReference type="SUPFAM" id="SSF55785">
    <property type="entry name" value="PYP-like sensor domain (PAS domain)"/>
    <property type="match status" value="2"/>
</dbReference>
<keyword evidence="8" id="KW-1185">Reference proteome</keyword>
<keyword evidence="7" id="KW-0614">Plasmid</keyword>
<feature type="domain" description="PAS" evidence="6">
    <location>
        <begin position="161"/>
        <end position="231"/>
    </location>
</feature>
<dbReference type="InterPro" id="IPR013655">
    <property type="entry name" value="PAS_fold_3"/>
</dbReference>
<dbReference type="CDD" id="cd00130">
    <property type="entry name" value="PAS"/>
    <property type="match status" value="2"/>
</dbReference>
<keyword evidence="5 7" id="KW-0418">Kinase</keyword>
<dbReference type="PROSITE" id="PS50112">
    <property type="entry name" value="PAS"/>
    <property type="match status" value="1"/>
</dbReference>
<proteinExistence type="predicted"/>
<evidence type="ECO:0000256" key="3">
    <source>
        <dbReference type="ARBA" id="ARBA00022553"/>
    </source>
</evidence>
<keyword evidence="3" id="KW-0597">Phosphoprotein</keyword>
<dbReference type="PANTHER" id="PTHR43304:SF1">
    <property type="entry name" value="PAC DOMAIN-CONTAINING PROTEIN"/>
    <property type="match status" value="1"/>
</dbReference>
<dbReference type="AlphaFoldDB" id="A0A1Z4JR21"/>
<dbReference type="EMBL" id="AP018204">
    <property type="protein sequence ID" value="BAY59215.1"/>
    <property type="molecule type" value="Genomic_DNA"/>
</dbReference>
<dbReference type="InterPro" id="IPR035965">
    <property type="entry name" value="PAS-like_dom_sf"/>
</dbReference>
<keyword evidence="4" id="KW-0808">Transferase</keyword>
<geneLocation type="plasmid" evidence="7">
    <name>plasmid1</name>
</geneLocation>
<sequence>MSFLILLLGILLGIFVGYLVRYFQVRSLKPSELARYNRAVLVELAQETGFAEWNLKTLAVKASKRQAELYALGNDRFEGHYQQYLEFVHPDHRVRLDQAIQGAISSGNEFELDFCIVDCDGEERWLRSKGKVSITGGNPMLIEMTRDVTRINQLQSAYRRQETKWRTLMQSRVELVLVLDENNCIAYVNSTIEGLLGASADALLGEEFLAFVHPRDRSRVAQTLKAIHQSQKVDPQILYRLQSGQNDWVYLETIVCDERSIVGGLVLRSCKVNVGSLTTKIPRSSHS</sequence>
<gene>
    <name evidence="7" type="ORF">NIES2135_60920</name>
</gene>
<dbReference type="InterPro" id="IPR013767">
    <property type="entry name" value="PAS_fold"/>
</dbReference>
<dbReference type="GO" id="GO:0004673">
    <property type="term" value="F:protein histidine kinase activity"/>
    <property type="evidence" value="ECO:0007669"/>
    <property type="project" value="UniProtKB-EC"/>
</dbReference>
<evidence type="ECO:0000313" key="7">
    <source>
        <dbReference type="EMBL" id="BAY59215.1"/>
    </source>
</evidence>
<dbReference type="Proteomes" id="UP000217895">
    <property type="component" value="Plasmid Plasmid1 dna"/>
</dbReference>
<dbReference type="GO" id="GO:0006355">
    <property type="term" value="P:regulation of DNA-templated transcription"/>
    <property type="evidence" value="ECO:0007669"/>
    <property type="project" value="InterPro"/>
</dbReference>
<dbReference type="Pfam" id="PF00989">
    <property type="entry name" value="PAS"/>
    <property type="match status" value="1"/>
</dbReference>
<dbReference type="SMART" id="SM00091">
    <property type="entry name" value="PAS"/>
    <property type="match status" value="2"/>
</dbReference>
<dbReference type="NCBIfam" id="TIGR00229">
    <property type="entry name" value="sensory_box"/>
    <property type="match status" value="1"/>
</dbReference>
<evidence type="ECO:0000256" key="2">
    <source>
        <dbReference type="ARBA" id="ARBA00012438"/>
    </source>
</evidence>
<evidence type="ECO:0000256" key="5">
    <source>
        <dbReference type="ARBA" id="ARBA00022777"/>
    </source>
</evidence>